<dbReference type="SUPFAM" id="SSF53448">
    <property type="entry name" value="Nucleotide-diphospho-sugar transferases"/>
    <property type="match status" value="1"/>
</dbReference>
<dbReference type="AlphaFoldDB" id="A0A1J5SZJ6"/>
<accession>A0A1J5SZJ6</accession>
<dbReference type="EC" id="2.4.1.60" evidence="2"/>
<dbReference type="InterPro" id="IPR001173">
    <property type="entry name" value="Glyco_trans_2-like"/>
</dbReference>
<dbReference type="GO" id="GO:0047600">
    <property type="term" value="F:abequosyltransferase activity"/>
    <property type="evidence" value="ECO:0007669"/>
    <property type="project" value="UniProtKB-EC"/>
</dbReference>
<dbReference type="CDD" id="cd00761">
    <property type="entry name" value="Glyco_tranf_GTA_type"/>
    <property type="match status" value="1"/>
</dbReference>
<dbReference type="PANTHER" id="PTHR22916">
    <property type="entry name" value="GLYCOSYLTRANSFERASE"/>
    <property type="match status" value="1"/>
</dbReference>
<dbReference type="InterPro" id="IPR029044">
    <property type="entry name" value="Nucleotide-diphossugar_trans"/>
</dbReference>
<evidence type="ECO:0000259" key="1">
    <source>
        <dbReference type="Pfam" id="PF00535"/>
    </source>
</evidence>
<keyword evidence="2" id="KW-0808">Transferase</keyword>
<name>A0A1J5SZJ6_9ZZZZ</name>
<dbReference type="Pfam" id="PF00535">
    <property type="entry name" value="Glycos_transf_2"/>
    <property type="match status" value="1"/>
</dbReference>
<gene>
    <name evidence="2" type="primary">rfbV_2</name>
    <name evidence="2" type="ORF">GALL_82500</name>
</gene>
<comment type="caution">
    <text evidence="2">The sequence shown here is derived from an EMBL/GenBank/DDBJ whole genome shotgun (WGS) entry which is preliminary data.</text>
</comment>
<dbReference type="Gene3D" id="3.90.550.10">
    <property type="entry name" value="Spore Coat Polysaccharide Biosynthesis Protein SpsA, Chain A"/>
    <property type="match status" value="1"/>
</dbReference>
<dbReference type="EMBL" id="MLJW01000026">
    <property type="protein sequence ID" value="OIR09413.1"/>
    <property type="molecule type" value="Genomic_DNA"/>
</dbReference>
<keyword evidence="2" id="KW-0328">Glycosyltransferase</keyword>
<feature type="domain" description="Glycosyltransferase 2-like" evidence="1">
    <location>
        <begin position="6"/>
        <end position="141"/>
    </location>
</feature>
<sequence>MKKLLSICIPTMNRPDWLLQAINSILASNLFLERIEICISNNCSERDYSEVERRIESASNLCKICYVRHDLRITLDENHHYVKKMSNGEYVYFLGDDDYFLKGQIAKLFDFIEAEKPDLAIFNGLLVDGNNNYLGRHFNLPSKEYLSLDAAFMDLRDKGMFGAVLVRRDFLQDEDFSNLYGTSHGYGCYWFSILKKYEQSLGVRIFIPDFPCVALRCSEKNYNHIYVYYRDIPYETAVFKRFAQPGEAQRLIARFEQMLNTRISSFRFMCALSDFGCDLSLIKTINPVFYSKYSLRIKFARVISRSKIYKIIKDCYRMGKERLKIYSTKSFQTEDINLITSSQ</sequence>
<protein>
    <submittedName>
        <fullName evidence="2">Abequosyltransferase RfbV</fullName>
        <ecNumber evidence="2">2.4.1.60</ecNumber>
    </submittedName>
</protein>
<reference evidence="2" key="1">
    <citation type="submission" date="2016-10" db="EMBL/GenBank/DDBJ databases">
        <title>Sequence of Gallionella enrichment culture.</title>
        <authorList>
            <person name="Poehlein A."/>
            <person name="Muehling M."/>
            <person name="Daniel R."/>
        </authorList>
    </citation>
    <scope>NUCLEOTIDE SEQUENCE</scope>
</reference>
<proteinExistence type="predicted"/>
<dbReference type="PANTHER" id="PTHR22916:SF3">
    <property type="entry name" value="UDP-GLCNAC:BETAGAL BETA-1,3-N-ACETYLGLUCOSAMINYLTRANSFERASE-LIKE PROTEIN 1"/>
    <property type="match status" value="1"/>
</dbReference>
<evidence type="ECO:0000313" key="2">
    <source>
        <dbReference type="EMBL" id="OIR09413.1"/>
    </source>
</evidence>
<organism evidence="2">
    <name type="scientific">mine drainage metagenome</name>
    <dbReference type="NCBI Taxonomy" id="410659"/>
    <lineage>
        <taxon>unclassified sequences</taxon>
        <taxon>metagenomes</taxon>
        <taxon>ecological metagenomes</taxon>
    </lineage>
</organism>